<keyword evidence="2" id="KW-1185">Reference proteome</keyword>
<evidence type="ECO:0000313" key="2">
    <source>
        <dbReference type="Proteomes" id="UP000828390"/>
    </source>
</evidence>
<gene>
    <name evidence="1" type="ORF">DPMN_091167</name>
</gene>
<sequence length="113" mass="12675">MTAAVYWIPADTTSLLAPSKSQDRNNNRGDGLLRYGDGQFNLAGVLTLGRASKARSYPRPLHDRTERQYQTRKTLKSLGKRVSYKLTTAEDGCTWLNCAKRRATLSTKIIDIN</sequence>
<accession>A0A9D4L145</accession>
<dbReference type="Proteomes" id="UP000828390">
    <property type="component" value="Unassembled WGS sequence"/>
</dbReference>
<proteinExistence type="predicted"/>
<comment type="caution">
    <text evidence="1">The sequence shown here is derived from an EMBL/GenBank/DDBJ whole genome shotgun (WGS) entry which is preliminary data.</text>
</comment>
<protein>
    <submittedName>
        <fullName evidence="1">Uncharacterized protein</fullName>
    </submittedName>
</protein>
<organism evidence="1 2">
    <name type="scientific">Dreissena polymorpha</name>
    <name type="common">Zebra mussel</name>
    <name type="synonym">Mytilus polymorpha</name>
    <dbReference type="NCBI Taxonomy" id="45954"/>
    <lineage>
        <taxon>Eukaryota</taxon>
        <taxon>Metazoa</taxon>
        <taxon>Spiralia</taxon>
        <taxon>Lophotrochozoa</taxon>
        <taxon>Mollusca</taxon>
        <taxon>Bivalvia</taxon>
        <taxon>Autobranchia</taxon>
        <taxon>Heteroconchia</taxon>
        <taxon>Euheterodonta</taxon>
        <taxon>Imparidentia</taxon>
        <taxon>Neoheterodontei</taxon>
        <taxon>Myida</taxon>
        <taxon>Dreissenoidea</taxon>
        <taxon>Dreissenidae</taxon>
        <taxon>Dreissena</taxon>
    </lineage>
</organism>
<evidence type="ECO:0000313" key="1">
    <source>
        <dbReference type="EMBL" id="KAH3848787.1"/>
    </source>
</evidence>
<reference evidence="1" key="2">
    <citation type="submission" date="2020-11" db="EMBL/GenBank/DDBJ databases">
        <authorList>
            <person name="McCartney M.A."/>
            <person name="Auch B."/>
            <person name="Kono T."/>
            <person name="Mallez S."/>
            <person name="Becker A."/>
            <person name="Gohl D.M."/>
            <person name="Silverstein K.A.T."/>
            <person name="Koren S."/>
            <person name="Bechman K.B."/>
            <person name="Herman A."/>
            <person name="Abrahante J.E."/>
            <person name="Garbe J."/>
        </authorList>
    </citation>
    <scope>NUCLEOTIDE SEQUENCE</scope>
    <source>
        <strain evidence="1">Duluth1</strain>
        <tissue evidence="1">Whole animal</tissue>
    </source>
</reference>
<dbReference type="EMBL" id="JAIWYP010000003">
    <property type="protein sequence ID" value="KAH3848787.1"/>
    <property type="molecule type" value="Genomic_DNA"/>
</dbReference>
<dbReference type="AlphaFoldDB" id="A0A9D4L145"/>
<name>A0A9D4L145_DREPO</name>
<reference evidence="1" key="1">
    <citation type="journal article" date="2019" name="bioRxiv">
        <title>The Genome of the Zebra Mussel, Dreissena polymorpha: A Resource for Invasive Species Research.</title>
        <authorList>
            <person name="McCartney M.A."/>
            <person name="Auch B."/>
            <person name="Kono T."/>
            <person name="Mallez S."/>
            <person name="Zhang Y."/>
            <person name="Obille A."/>
            <person name="Becker A."/>
            <person name="Abrahante J.E."/>
            <person name="Garbe J."/>
            <person name="Badalamenti J.P."/>
            <person name="Herman A."/>
            <person name="Mangelson H."/>
            <person name="Liachko I."/>
            <person name="Sullivan S."/>
            <person name="Sone E.D."/>
            <person name="Koren S."/>
            <person name="Silverstein K.A.T."/>
            <person name="Beckman K.B."/>
            <person name="Gohl D.M."/>
        </authorList>
    </citation>
    <scope>NUCLEOTIDE SEQUENCE</scope>
    <source>
        <strain evidence="1">Duluth1</strain>
        <tissue evidence="1">Whole animal</tissue>
    </source>
</reference>